<name>A0ABU8F3Z7_9BACI</name>
<dbReference type="Gene3D" id="3.90.850.10">
    <property type="entry name" value="Fumarylacetoacetase-like, C-terminal domain"/>
    <property type="match status" value="1"/>
</dbReference>
<protein>
    <submittedName>
        <fullName evidence="4">Fumarylacetoacetate hydrolase family protein</fullName>
    </submittedName>
</protein>
<dbReference type="PANTHER" id="PTHR42796">
    <property type="entry name" value="FUMARYLACETOACETATE HYDROLASE DOMAIN-CONTAINING PROTEIN 2A-RELATED"/>
    <property type="match status" value="1"/>
</dbReference>
<keyword evidence="2" id="KW-0479">Metal-binding</keyword>
<dbReference type="InterPro" id="IPR036663">
    <property type="entry name" value="Fumarylacetoacetase_C_sf"/>
</dbReference>
<reference evidence="4 5" key="1">
    <citation type="submission" date="2024-01" db="EMBL/GenBank/DDBJ databases">
        <title>Seven novel Bacillus-like species.</title>
        <authorList>
            <person name="Liu G."/>
        </authorList>
    </citation>
    <scope>NUCLEOTIDE SEQUENCE [LARGE SCALE GENOMIC DNA]</scope>
    <source>
        <strain evidence="4 5">FJAT-51614</strain>
    </source>
</reference>
<dbReference type="Proteomes" id="UP001364890">
    <property type="component" value="Unassembled WGS sequence"/>
</dbReference>
<sequence length="293" mass="32596">MKLVNFEEEQAIKLGIITEKGVIDIEKASFLFNNPLSLTMEEVISDPEKMENIRLLYVLVEKSALETLYISEKSIKIAPTLTNPNKIICVGLNYRKHAIESNLAIPTNPILFNKFTNSIAASNEIISLPPLASEYDFEAELAIVIGKEAKNISKEEALNYVFGYCNANDLSARDLQFQSSQWLLGKALDKFCPIGPYLVTADEIPNPNKLSIKTYYNGNIQQESNTADMIFHCDEIISYISNYITLSPGDIILTGTPEGVLMGLPEEVRAYMSAGDEVIIEIEGLGQLRNSFV</sequence>
<dbReference type="RefSeq" id="WP_336496329.1">
    <property type="nucleotide sequence ID" value="NZ_JBAWSY010000002.1"/>
</dbReference>
<dbReference type="InterPro" id="IPR051121">
    <property type="entry name" value="FAH"/>
</dbReference>
<dbReference type="PANTHER" id="PTHR42796:SF4">
    <property type="entry name" value="FUMARYLACETOACETATE HYDROLASE DOMAIN-CONTAINING PROTEIN 2A"/>
    <property type="match status" value="1"/>
</dbReference>
<evidence type="ECO:0000259" key="3">
    <source>
        <dbReference type="Pfam" id="PF01557"/>
    </source>
</evidence>
<comment type="caution">
    <text evidence="4">The sequence shown here is derived from an EMBL/GenBank/DDBJ whole genome shotgun (WGS) entry which is preliminary data.</text>
</comment>
<evidence type="ECO:0000256" key="2">
    <source>
        <dbReference type="ARBA" id="ARBA00022723"/>
    </source>
</evidence>
<proteinExistence type="inferred from homology"/>
<keyword evidence="5" id="KW-1185">Reference proteome</keyword>
<accession>A0ABU8F3Z7</accession>
<dbReference type="SUPFAM" id="SSF56529">
    <property type="entry name" value="FAH"/>
    <property type="match status" value="1"/>
</dbReference>
<dbReference type="InterPro" id="IPR011234">
    <property type="entry name" value="Fumarylacetoacetase-like_C"/>
</dbReference>
<organism evidence="4 5">
    <name type="scientific">Psychrobacillus mangrovi</name>
    <dbReference type="NCBI Taxonomy" id="3117745"/>
    <lineage>
        <taxon>Bacteria</taxon>
        <taxon>Bacillati</taxon>
        <taxon>Bacillota</taxon>
        <taxon>Bacilli</taxon>
        <taxon>Bacillales</taxon>
        <taxon>Bacillaceae</taxon>
        <taxon>Psychrobacillus</taxon>
    </lineage>
</organism>
<feature type="domain" description="Fumarylacetoacetase-like C-terminal" evidence="3">
    <location>
        <begin position="86"/>
        <end position="292"/>
    </location>
</feature>
<evidence type="ECO:0000256" key="1">
    <source>
        <dbReference type="ARBA" id="ARBA00010211"/>
    </source>
</evidence>
<keyword evidence="4" id="KW-0378">Hydrolase</keyword>
<evidence type="ECO:0000313" key="4">
    <source>
        <dbReference type="EMBL" id="MEI4768776.1"/>
    </source>
</evidence>
<gene>
    <name evidence="4" type="ORF">WAX74_03765</name>
</gene>
<comment type="similarity">
    <text evidence="1">Belongs to the FAH family.</text>
</comment>
<dbReference type="GO" id="GO:0016787">
    <property type="term" value="F:hydrolase activity"/>
    <property type="evidence" value="ECO:0007669"/>
    <property type="project" value="UniProtKB-KW"/>
</dbReference>
<dbReference type="Pfam" id="PF01557">
    <property type="entry name" value="FAA_hydrolase"/>
    <property type="match status" value="1"/>
</dbReference>
<dbReference type="EMBL" id="JBAWSY010000002">
    <property type="protein sequence ID" value="MEI4768776.1"/>
    <property type="molecule type" value="Genomic_DNA"/>
</dbReference>
<evidence type="ECO:0000313" key="5">
    <source>
        <dbReference type="Proteomes" id="UP001364890"/>
    </source>
</evidence>